<name>A0ABD2Q7D7_9PLAT</name>
<dbReference type="Proteomes" id="UP001626550">
    <property type="component" value="Unassembled WGS sequence"/>
</dbReference>
<keyword evidence="1" id="KW-0732">Signal</keyword>
<comment type="caution">
    <text evidence="2">The sequence shown here is derived from an EMBL/GenBank/DDBJ whole genome shotgun (WGS) entry which is preliminary data.</text>
</comment>
<evidence type="ECO:0000313" key="3">
    <source>
        <dbReference type="Proteomes" id="UP001626550"/>
    </source>
</evidence>
<feature type="signal peptide" evidence="1">
    <location>
        <begin position="1"/>
        <end position="19"/>
    </location>
</feature>
<proteinExistence type="predicted"/>
<feature type="chain" id="PRO_5044872914" description="Beta-casein" evidence="1">
    <location>
        <begin position="20"/>
        <end position="200"/>
    </location>
</feature>
<dbReference type="EMBL" id="JBJKFK010000742">
    <property type="protein sequence ID" value="KAL3315485.1"/>
    <property type="molecule type" value="Genomic_DNA"/>
</dbReference>
<accession>A0ABD2Q7D7</accession>
<evidence type="ECO:0008006" key="4">
    <source>
        <dbReference type="Google" id="ProtNLM"/>
    </source>
</evidence>
<protein>
    <recommendedName>
        <fullName evidence="4">Beta-casein</fullName>
    </recommendedName>
</protein>
<dbReference type="AlphaFoldDB" id="A0ABD2Q7D7"/>
<keyword evidence="3" id="KW-1185">Reference proteome</keyword>
<organism evidence="2 3">
    <name type="scientific">Cichlidogyrus casuarinus</name>
    <dbReference type="NCBI Taxonomy" id="1844966"/>
    <lineage>
        <taxon>Eukaryota</taxon>
        <taxon>Metazoa</taxon>
        <taxon>Spiralia</taxon>
        <taxon>Lophotrochozoa</taxon>
        <taxon>Platyhelminthes</taxon>
        <taxon>Monogenea</taxon>
        <taxon>Monopisthocotylea</taxon>
        <taxon>Dactylogyridea</taxon>
        <taxon>Ancyrocephalidae</taxon>
        <taxon>Cichlidogyrus</taxon>
    </lineage>
</organism>
<evidence type="ECO:0000313" key="2">
    <source>
        <dbReference type="EMBL" id="KAL3315485.1"/>
    </source>
</evidence>
<evidence type="ECO:0000256" key="1">
    <source>
        <dbReference type="SAM" id="SignalP"/>
    </source>
</evidence>
<reference evidence="2 3" key="1">
    <citation type="submission" date="2024-11" db="EMBL/GenBank/DDBJ databases">
        <title>Adaptive evolution of stress response genes in parasites aligns with host niche diversity.</title>
        <authorList>
            <person name="Hahn C."/>
            <person name="Resl P."/>
        </authorList>
    </citation>
    <scope>NUCLEOTIDE SEQUENCE [LARGE SCALE GENOMIC DNA]</scope>
    <source>
        <strain evidence="2">EGGRZ-B1_66</strain>
        <tissue evidence="2">Body</tissue>
    </source>
</reference>
<gene>
    <name evidence="2" type="ORF">Ciccas_005885</name>
</gene>
<sequence length="200" mass="22569">MILSSALIACVLLVLQVHTLPIKLPTNGHYYIYPTPRRHPMRYHPKYQIFEHPVPLRVFNFQQKNQEKPAPGSITIDQTIPIPVSKMQPITPALIPLVKGSPLLNMFHVPGAVYESRQSQPVELEEVTPVEVIHEEKVVHEKKAAPLELPIEVIDEKMSAALPPKEFVELLPVAEIPVELPNFGSHNSGSSYVYSSFYNR</sequence>